<dbReference type="PANTHER" id="PTHR30344:SF1">
    <property type="entry name" value="6-PHOSPHOGLUCONOLACTONASE"/>
    <property type="match status" value="1"/>
</dbReference>
<dbReference type="OrthoDB" id="9790815at2"/>
<dbReference type="SUPFAM" id="SSF51004">
    <property type="entry name" value="C-terminal (heme d1) domain of cytochrome cd1-nitrite reductase"/>
    <property type="match status" value="1"/>
</dbReference>
<comment type="similarity">
    <text evidence="1">Belongs to the cycloisomerase 2 family.</text>
</comment>
<comment type="caution">
    <text evidence="3">The sequence shown here is derived from an EMBL/GenBank/DDBJ whole genome shotgun (WGS) entry which is preliminary data.</text>
</comment>
<dbReference type="Pfam" id="PF10282">
    <property type="entry name" value="Lactonase"/>
    <property type="match status" value="1"/>
</dbReference>
<dbReference type="GO" id="GO:0016853">
    <property type="term" value="F:isomerase activity"/>
    <property type="evidence" value="ECO:0007669"/>
    <property type="project" value="UniProtKB-KW"/>
</dbReference>
<dbReference type="GO" id="GO:0006006">
    <property type="term" value="P:glucose metabolic process"/>
    <property type="evidence" value="ECO:0007669"/>
    <property type="project" value="UniProtKB-KW"/>
</dbReference>
<accession>A0A2T0WVE5</accession>
<dbReference type="PANTHER" id="PTHR30344">
    <property type="entry name" value="6-PHOSPHOGLUCONOLACTONASE-RELATED"/>
    <property type="match status" value="1"/>
</dbReference>
<dbReference type="GO" id="GO:0017057">
    <property type="term" value="F:6-phosphogluconolactonase activity"/>
    <property type="evidence" value="ECO:0007669"/>
    <property type="project" value="TreeGrafter"/>
</dbReference>
<dbReference type="EMBL" id="PVTR01000001">
    <property type="protein sequence ID" value="PRY90673.1"/>
    <property type="molecule type" value="Genomic_DNA"/>
</dbReference>
<dbReference type="InterPro" id="IPR011048">
    <property type="entry name" value="Haem_d1_sf"/>
</dbReference>
<dbReference type="Proteomes" id="UP000238157">
    <property type="component" value="Unassembled WGS sequence"/>
</dbReference>
<dbReference type="RefSeq" id="WP_106131901.1">
    <property type="nucleotide sequence ID" value="NZ_PVTR01000001.1"/>
</dbReference>
<proteinExistence type="inferred from homology"/>
<evidence type="ECO:0000256" key="1">
    <source>
        <dbReference type="ARBA" id="ARBA00005564"/>
    </source>
</evidence>
<evidence type="ECO:0000256" key="2">
    <source>
        <dbReference type="ARBA" id="ARBA00022526"/>
    </source>
</evidence>
<dbReference type="Gene3D" id="2.130.10.10">
    <property type="entry name" value="YVTN repeat-like/Quinoprotein amine dehydrogenase"/>
    <property type="match status" value="1"/>
</dbReference>
<keyword evidence="4" id="KW-1185">Reference proteome</keyword>
<dbReference type="AlphaFoldDB" id="A0A2T0WVE5"/>
<dbReference type="InterPro" id="IPR015943">
    <property type="entry name" value="WD40/YVTN_repeat-like_dom_sf"/>
</dbReference>
<organism evidence="3 4">
    <name type="scientific">Mongoliibacter ruber</name>
    <dbReference type="NCBI Taxonomy" id="1750599"/>
    <lineage>
        <taxon>Bacteria</taxon>
        <taxon>Pseudomonadati</taxon>
        <taxon>Bacteroidota</taxon>
        <taxon>Cytophagia</taxon>
        <taxon>Cytophagales</taxon>
        <taxon>Cyclobacteriaceae</taxon>
        <taxon>Mongoliibacter</taxon>
    </lineage>
</organism>
<evidence type="ECO:0000313" key="3">
    <source>
        <dbReference type="EMBL" id="PRY90673.1"/>
    </source>
</evidence>
<name>A0A2T0WVE5_9BACT</name>
<protein>
    <submittedName>
        <fullName evidence="3">6-phosphogluconolactonase (Cycloisomerase 2 family)</fullName>
    </submittedName>
</protein>
<evidence type="ECO:0000313" key="4">
    <source>
        <dbReference type="Proteomes" id="UP000238157"/>
    </source>
</evidence>
<dbReference type="InterPro" id="IPR050282">
    <property type="entry name" value="Cycloisomerase_2"/>
</dbReference>
<dbReference type="InterPro" id="IPR019405">
    <property type="entry name" value="Lactonase_7-beta_prop"/>
</dbReference>
<keyword evidence="3" id="KW-0413">Isomerase</keyword>
<reference evidence="3 4" key="1">
    <citation type="submission" date="2018-03" db="EMBL/GenBank/DDBJ databases">
        <title>Genomic Encyclopedia of Archaeal and Bacterial Type Strains, Phase II (KMG-II): from individual species to whole genera.</title>
        <authorList>
            <person name="Goeker M."/>
        </authorList>
    </citation>
    <scope>NUCLEOTIDE SEQUENCE [LARGE SCALE GENOMIC DNA]</scope>
    <source>
        <strain evidence="3 4">DSM 27929</strain>
    </source>
</reference>
<keyword evidence="2" id="KW-0119">Carbohydrate metabolism</keyword>
<gene>
    <name evidence="3" type="ORF">CLW00_101337</name>
</gene>
<sequence>MKINNQIFFKTLSLTLLAMSIWSCDYQSEEEMIEPKYTFLIGAYTDDDKQGIGVLEFNPETGLLNANVIASEVINPSFVISNKAQSLVFAVEETSGESGGKVKVFDFDRDQLKLELKEEKPSFGDHPCYISLSPEENFLVVGNYSGGNFSAYQIENGNLTHVQTLQHEGQSINSARQEKAHVHSTVFHPNGNNLLVGDLGTDKIHLYDYNPGYAVPFQGASFPYIEVNAGAGPRHLVIHPNGKVVYLIHELSAEVGVYSFDEGKMSPIQAVSLTDREFIGDVGAAELRFSPDSKFLYASNRGDANEITAFEIDKEGKLEFVERTKSGGVMPRNFIITKDGKYLLVAHQESSDIVVFERNLKNGKLRLTDLKVTFNKPVYLFELE</sequence>
<keyword evidence="2" id="KW-0313">Glucose metabolism</keyword>